<accession>A0A1E4R6U4</accession>
<dbReference type="EMBL" id="MECQ01000001">
    <property type="protein sequence ID" value="ODV56163.1"/>
    <property type="molecule type" value="Genomic_DNA"/>
</dbReference>
<name>A0A1E4R6U4_9BACI</name>
<dbReference type="InterPro" id="IPR037208">
    <property type="entry name" value="Spo0E-like_sf"/>
</dbReference>
<organism evidence="1 3">
    <name type="scientific">Lysinibacillus fusiformis</name>
    <dbReference type="NCBI Taxonomy" id="28031"/>
    <lineage>
        <taxon>Bacteria</taxon>
        <taxon>Bacillati</taxon>
        <taxon>Bacillota</taxon>
        <taxon>Bacilli</taxon>
        <taxon>Bacillales</taxon>
        <taxon>Bacillaceae</taxon>
        <taxon>Lysinibacillus</taxon>
    </lineage>
</organism>
<evidence type="ECO:0000313" key="2">
    <source>
        <dbReference type="EMBL" id="SEP79673.1"/>
    </source>
</evidence>
<accession>A0A1H8B3L5</accession>
<sequence>MVNLLLKQFLKAEIEIKRRIMYKKAKDLGFTHPAVVDYSQELDVLLNRYLKQAQAS</sequence>
<dbReference type="AlphaFoldDB" id="A0A1E4R6U4"/>
<evidence type="ECO:0000313" key="1">
    <source>
        <dbReference type="EMBL" id="ODV56163.1"/>
    </source>
</evidence>
<reference evidence="2 4" key="2">
    <citation type="submission" date="2016-10" db="EMBL/GenBank/DDBJ databases">
        <authorList>
            <person name="Varghese N."/>
            <person name="Submissions S."/>
        </authorList>
    </citation>
    <scope>NUCLEOTIDE SEQUENCE [LARGE SCALE GENOMIC DNA]</scope>
    <source>
        <strain evidence="2 4">TC-13</strain>
    </source>
</reference>
<dbReference type="KEGG" id="lfu:HR49_13200"/>
<dbReference type="Proteomes" id="UP000199410">
    <property type="component" value="Unassembled WGS sequence"/>
</dbReference>
<dbReference type="SUPFAM" id="SSF140500">
    <property type="entry name" value="BAS1536-like"/>
    <property type="match status" value="1"/>
</dbReference>
<reference evidence="1 3" key="1">
    <citation type="submission" date="2016-09" db="EMBL/GenBank/DDBJ databases">
        <title>Draft genome sequence of the soil isolate, Lysinibacillus fusiformis M5, a potential hypoxanthine producer.</title>
        <authorList>
            <person name="Gallegos-Monterrosa R."/>
            <person name="Maroti G."/>
            <person name="Balint B."/>
            <person name="Kovacs A.T."/>
        </authorList>
    </citation>
    <scope>NUCLEOTIDE SEQUENCE [LARGE SCALE GENOMIC DNA]</scope>
    <source>
        <strain evidence="1 3">M5</strain>
    </source>
</reference>
<evidence type="ECO:0000313" key="3">
    <source>
        <dbReference type="Proteomes" id="UP000094784"/>
    </source>
</evidence>
<dbReference type="OrthoDB" id="2973153at2"/>
<comment type="caution">
    <text evidence="1">The sequence shown here is derived from an EMBL/GenBank/DDBJ whole genome shotgun (WGS) entry which is preliminary data.</text>
</comment>
<dbReference type="Gene3D" id="4.10.280.10">
    <property type="entry name" value="Helix-loop-helix DNA-binding domain"/>
    <property type="match status" value="1"/>
</dbReference>
<dbReference type="GO" id="GO:0046983">
    <property type="term" value="F:protein dimerization activity"/>
    <property type="evidence" value="ECO:0007669"/>
    <property type="project" value="InterPro"/>
</dbReference>
<dbReference type="EMBL" id="FOEL01000002">
    <property type="protein sequence ID" value="SEP79673.1"/>
    <property type="molecule type" value="Genomic_DNA"/>
</dbReference>
<proteinExistence type="predicted"/>
<dbReference type="GeneID" id="29440070"/>
<dbReference type="Proteomes" id="UP000094784">
    <property type="component" value="Unassembled WGS sequence"/>
</dbReference>
<dbReference type="Pfam" id="PF09388">
    <property type="entry name" value="SpoOE-like"/>
    <property type="match status" value="1"/>
</dbReference>
<gene>
    <name evidence="1" type="ORF">BG258_09745</name>
    <name evidence="2" type="ORF">SAMN02787113_00594</name>
</gene>
<protein>
    <submittedName>
        <fullName evidence="1">Spo0E family sporulation regulatory protein-aspartic acid phosphatase</fullName>
    </submittedName>
    <submittedName>
        <fullName evidence="2">Stage 0 sporulation regulatory protein</fullName>
    </submittedName>
</protein>
<dbReference type="InterPro" id="IPR018540">
    <property type="entry name" value="Spo0E-like"/>
</dbReference>
<dbReference type="InterPro" id="IPR036638">
    <property type="entry name" value="HLH_DNA-bd_sf"/>
</dbReference>
<evidence type="ECO:0000313" key="4">
    <source>
        <dbReference type="Proteomes" id="UP000199410"/>
    </source>
</evidence>
<dbReference type="GO" id="GO:0043937">
    <property type="term" value="P:regulation of sporulation"/>
    <property type="evidence" value="ECO:0007669"/>
    <property type="project" value="InterPro"/>
</dbReference>
<dbReference type="RefSeq" id="WP_025117185.1">
    <property type="nucleotide sequence ID" value="NZ_BJOM01000016.1"/>
</dbReference>